<evidence type="ECO:0000256" key="1">
    <source>
        <dbReference type="ARBA" id="ARBA00004202"/>
    </source>
</evidence>
<evidence type="ECO:0000256" key="3">
    <source>
        <dbReference type="SAM" id="MobiDB-lite"/>
    </source>
</evidence>
<dbReference type="InterPro" id="IPR005116">
    <property type="entry name" value="Transp-assoc_OB_typ1"/>
</dbReference>
<name>A0ABT4Z0G0_HALEZ</name>
<dbReference type="InterPro" id="IPR008995">
    <property type="entry name" value="Mo/tungstate-bd_C_term_dom"/>
</dbReference>
<dbReference type="PANTHER" id="PTHR30432">
    <property type="entry name" value="TRANSCRIPTIONAL REGULATOR MODE"/>
    <property type="match status" value="1"/>
</dbReference>
<dbReference type="PANTHER" id="PTHR30432:SF1">
    <property type="entry name" value="DNA-BINDING TRANSCRIPTIONAL DUAL REGULATOR MODE"/>
    <property type="match status" value="1"/>
</dbReference>
<evidence type="ECO:0000313" key="5">
    <source>
        <dbReference type="EMBL" id="MDB2291585.1"/>
    </source>
</evidence>
<dbReference type="RefSeq" id="WP_271942326.1">
    <property type="nucleotide sequence ID" value="NZ_JAQLTY010000002.1"/>
</dbReference>
<dbReference type="Pfam" id="PF03459">
    <property type="entry name" value="TOBE"/>
    <property type="match status" value="1"/>
</dbReference>
<accession>A0ABT4Z0G0</accession>
<dbReference type="InterPro" id="IPR036390">
    <property type="entry name" value="WH_DNA-bd_sf"/>
</dbReference>
<evidence type="ECO:0000259" key="4">
    <source>
        <dbReference type="PROSITE" id="PS51866"/>
    </source>
</evidence>
<dbReference type="InterPro" id="IPR004606">
    <property type="entry name" value="Mop_domain"/>
</dbReference>
<organism evidence="5 6">
    <name type="scientific">Halorubrum ezzemoulense</name>
    <name type="common">Halorubrum chaoviator</name>
    <dbReference type="NCBI Taxonomy" id="337243"/>
    <lineage>
        <taxon>Archaea</taxon>
        <taxon>Methanobacteriati</taxon>
        <taxon>Methanobacteriota</taxon>
        <taxon>Stenosarchaea group</taxon>
        <taxon>Halobacteria</taxon>
        <taxon>Halobacteriales</taxon>
        <taxon>Haloferacaceae</taxon>
        <taxon>Halorubrum</taxon>
    </lineage>
</organism>
<gene>
    <name evidence="5" type="ORF">PM085_04705</name>
</gene>
<dbReference type="SUPFAM" id="SSF46785">
    <property type="entry name" value="Winged helix' DNA-binding domain"/>
    <property type="match status" value="1"/>
</dbReference>
<feature type="domain" description="Mop" evidence="4">
    <location>
        <begin position="205"/>
        <end position="280"/>
    </location>
</feature>
<dbReference type="EMBL" id="JAQLUK010000003">
    <property type="protein sequence ID" value="MDB2291585.1"/>
    <property type="molecule type" value="Genomic_DNA"/>
</dbReference>
<dbReference type="Gene3D" id="1.10.10.10">
    <property type="entry name" value="Winged helix-like DNA-binding domain superfamily/Winged helix DNA-binding domain"/>
    <property type="match status" value="1"/>
</dbReference>
<dbReference type="Proteomes" id="UP001210528">
    <property type="component" value="Unassembled WGS sequence"/>
</dbReference>
<keyword evidence="6" id="KW-1185">Reference proteome</keyword>
<feature type="compositionally biased region" description="Basic and acidic residues" evidence="3">
    <location>
        <begin position="151"/>
        <end position="169"/>
    </location>
</feature>
<reference evidence="5 6" key="1">
    <citation type="submission" date="2023-01" db="EMBL/GenBank/DDBJ databases">
        <title>Halorubrum ezzemoulense from Santa Pola, Spain.</title>
        <authorList>
            <person name="Feng Y."/>
            <person name="Louyakis A.S."/>
            <person name="Gogarten J.P."/>
        </authorList>
    </citation>
    <scope>NUCLEOTIDE SEQUENCE [LARGE SCALE GENOMIC DNA]</scope>
    <source>
        <strain evidence="5 6">AMM015</strain>
    </source>
</reference>
<dbReference type="PROSITE" id="PS51866">
    <property type="entry name" value="MOP"/>
    <property type="match status" value="1"/>
</dbReference>
<sequence length="283" mass="28504">MGEPTDSGPAPAAGRGRAAMIEDGVEFDGRDAALLRAVDAAGSVAGAASELGRSRARALTRIETLEDAYGTLVERRRGGEGGGGSRLAASARDLLDRYDRLQAVLAATASVPETVLDGTVAAVDGELAVVDTPVGELSGLHGGTVDDEGADDRADGRDADDGADGRDADDGADGGAVAVGDAVQVRIGADAVTVNDAANAVDPDATSARNRLAGRVSRIDSGETVSTVRIVVEPVDRGGTDDAAVEVAALITAESIDRLGLAPGDPVSLRWKATATRLVAQVE</sequence>
<comment type="caution">
    <text evidence="5">The sequence shown here is derived from an EMBL/GenBank/DDBJ whole genome shotgun (WGS) entry which is preliminary data.</text>
</comment>
<feature type="region of interest" description="Disordered" evidence="3">
    <location>
        <begin position="134"/>
        <end position="175"/>
    </location>
</feature>
<dbReference type="InterPro" id="IPR051815">
    <property type="entry name" value="Molybdate_resp_trans_reg"/>
</dbReference>
<evidence type="ECO:0000313" key="6">
    <source>
        <dbReference type="Proteomes" id="UP001210528"/>
    </source>
</evidence>
<keyword evidence="2" id="KW-0500">Molybdenum</keyword>
<protein>
    <submittedName>
        <fullName evidence="5">TOBE domain-containing protein</fullName>
    </submittedName>
</protein>
<dbReference type="SUPFAM" id="SSF50331">
    <property type="entry name" value="MOP-like"/>
    <property type="match status" value="1"/>
</dbReference>
<evidence type="ECO:0000256" key="2">
    <source>
        <dbReference type="ARBA" id="ARBA00022505"/>
    </source>
</evidence>
<dbReference type="Gene3D" id="2.40.50.100">
    <property type="match status" value="1"/>
</dbReference>
<proteinExistence type="predicted"/>
<comment type="subcellular location">
    <subcellularLocation>
        <location evidence="1">Cell membrane</location>
        <topology evidence="1">Peripheral membrane protein</topology>
    </subcellularLocation>
</comment>
<dbReference type="InterPro" id="IPR036388">
    <property type="entry name" value="WH-like_DNA-bd_sf"/>
</dbReference>